<feature type="transmembrane region" description="Helical" evidence="8">
    <location>
        <begin position="318"/>
        <end position="339"/>
    </location>
</feature>
<dbReference type="CDD" id="cd17502">
    <property type="entry name" value="MFS_Azr1_MDR_like"/>
    <property type="match status" value="1"/>
</dbReference>
<feature type="transmembrane region" description="Helical" evidence="8">
    <location>
        <begin position="414"/>
        <end position="436"/>
    </location>
</feature>
<reference evidence="10 11" key="1">
    <citation type="journal article" date="2016" name="Proc. Natl. Acad. Sci. U.S.A.">
        <title>Comparative genomics of biotechnologically important yeasts.</title>
        <authorList>
            <person name="Riley R."/>
            <person name="Haridas S."/>
            <person name="Wolfe K.H."/>
            <person name="Lopes M.R."/>
            <person name="Hittinger C.T."/>
            <person name="Goeker M."/>
            <person name="Salamov A.A."/>
            <person name="Wisecaver J.H."/>
            <person name="Long T.M."/>
            <person name="Calvey C.H."/>
            <person name="Aerts A.L."/>
            <person name="Barry K.W."/>
            <person name="Choi C."/>
            <person name="Clum A."/>
            <person name="Coughlan A.Y."/>
            <person name="Deshpande S."/>
            <person name="Douglass A.P."/>
            <person name="Hanson S.J."/>
            <person name="Klenk H.-P."/>
            <person name="LaButti K.M."/>
            <person name="Lapidus A."/>
            <person name="Lindquist E.A."/>
            <person name="Lipzen A.M."/>
            <person name="Meier-Kolthoff J.P."/>
            <person name="Ohm R.A."/>
            <person name="Otillar R.P."/>
            <person name="Pangilinan J.L."/>
            <person name="Peng Y."/>
            <person name="Rokas A."/>
            <person name="Rosa C.A."/>
            <person name="Scheuner C."/>
            <person name="Sibirny A.A."/>
            <person name="Slot J.C."/>
            <person name="Stielow J.B."/>
            <person name="Sun H."/>
            <person name="Kurtzman C.P."/>
            <person name="Blackwell M."/>
            <person name="Grigoriev I.V."/>
            <person name="Jeffries T.W."/>
        </authorList>
    </citation>
    <scope>NUCLEOTIDE SEQUENCE [LARGE SCALE GENOMIC DNA]</scope>
    <source>
        <strain evidence="10 11">NRRL Y-11557</strain>
    </source>
</reference>
<evidence type="ECO:0000256" key="8">
    <source>
        <dbReference type="SAM" id="Phobius"/>
    </source>
</evidence>
<feature type="transmembrane region" description="Helical" evidence="8">
    <location>
        <begin position="249"/>
        <end position="267"/>
    </location>
</feature>
<feature type="compositionally biased region" description="Polar residues" evidence="7">
    <location>
        <begin position="1"/>
        <end position="13"/>
    </location>
</feature>
<evidence type="ECO:0000256" key="5">
    <source>
        <dbReference type="ARBA" id="ARBA00022989"/>
    </source>
</evidence>
<name>A0A1E3QEB1_LIPST</name>
<feature type="transmembrane region" description="Helical" evidence="8">
    <location>
        <begin position="177"/>
        <end position="197"/>
    </location>
</feature>
<feature type="domain" description="Major facilitator superfamily (MFS) profile" evidence="9">
    <location>
        <begin position="56"/>
        <end position="545"/>
    </location>
</feature>
<dbReference type="GO" id="GO:0005886">
    <property type="term" value="C:plasma membrane"/>
    <property type="evidence" value="ECO:0007669"/>
    <property type="project" value="TreeGrafter"/>
</dbReference>
<keyword evidence="5 8" id="KW-1133">Transmembrane helix</keyword>
<dbReference type="InterPro" id="IPR001958">
    <property type="entry name" value="Tet-R_TetA/multi-R_MdtG-like"/>
</dbReference>
<feature type="transmembrane region" description="Helical" evidence="8">
    <location>
        <begin position="448"/>
        <end position="467"/>
    </location>
</feature>
<dbReference type="OrthoDB" id="10021397at2759"/>
<dbReference type="Pfam" id="PF07690">
    <property type="entry name" value="MFS_1"/>
    <property type="match status" value="1"/>
</dbReference>
<gene>
    <name evidence="10" type="ORF">LIPSTDRAFT_102757</name>
</gene>
<protein>
    <recommendedName>
        <fullName evidence="9">Major facilitator superfamily (MFS) profile domain-containing protein</fullName>
    </recommendedName>
</protein>
<organism evidence="10 11">
    <name type="scientific">Lipomyces starkeyi NRRL Y-11557</name>
    <dbReference type="NCBI Taxonomy" id="675824"/>
    <lineage>
        <taxon>Eukaryota</taxon>
        <taxon>Fungi</taxon>
        <taxon>Dikarya</taxon>
        <taxon>Ascomycota</taxon>
        <taxon>Saccharomycotina</taxon>
        <taxon>Lipomycetes</taxon>
        <taxon>Lipomycetales</taxon>
        <taxon>Lipomycetaceae</taxon>
        <taxon>Lipomyces</taxon>
    </lineage>
</organism>
<dbReference type="Gene3D" id="1.20.1250.20">
    <property type="entry name" value="MFS general substrate transporter like domains"/>
    <property type="match status" value="1"/>
</dbReference>
<feature type="transmembrane region" description="Helical" evidence="8">
    <location>
        <begin position="91"/>
        <end position="109"/>
    </location>
</feature>
<feature type="transmembrane region" description="Helical" evidence="8">
    <location>
        <begin position="519"/>
        <end position="540"/>
    </location>
</feature>
<evidence type="ECO:0000256" key="4">
    <source>
        <dbReference type="ARBA" id="ARBA00022692"/>
    </source>
</evidence>
<dbReference type="InterPro" id="IPR011701">
    <property type="entry name" value="MFS"/>
</dbReference>
<sequence length="549" mass="59340">MSTTFTSSTTEKVNGTALADVGEEPEGKGDVGPGKEQVDTTDDVGKYPKGFRLAMVVLALVLAVFLVALDLTIVATAIPRITDQFHSLDQIGWYGSAFFLTLASFQSTWGKVYKFFPIKASFMTAIAIFELGSLICGVSQNRSMLIAGRAIAGIGASGISTGCYTIVAFAAPPRLRPAFTGIMGATFGAGSVVGPLLGGVFTGRVSWRWCFYINLPIGVPSIVVILLLFKTPSTAQPLKAPLLEKILQMDFSGTSLIMAATICYLLAMEWGGTTKAWNSASVIAVLVFFPVLIFVFILNEWWQCEKAQLTFRILKNRAMLAVCLFAFFFGSFFTLLYYLPIYFQAIDGASAQASGVHNLPLIIAMTSSNYDYCFWWTDLRFGHYVPILVSGGVVTTIGMGMIDTLQIGSKSSHWIGHQVLAGLGVGFAFQVPQIVAQSICELPEVSHYTAISLFFQMMGGTFFVSAADSIFSNKLVKHLNVNVPEIDPKIVTGLGATQFRNSPPAAAIPGVVLSYMQSLHTVFILATTLAGVATLVSLIARWEKIKIRI</sequence>
<dbReference type="Gene3D" id="1.20.1720.10">
    <property type="entry name" value="Multidrug resistance protein D"/>
    <property type="match status" value="1"/>
</dbReference>
<keyword evidence="3" id="KW-0813">Transport</keyword>
<evidence type="ECO:0000259" key="9">
    <source>
        <dbReference type="PROSITE" id="PS50850"/>
    </source>
</evidence>
<evidence type="ECO:0000256" key="3">
    <source>
        <dbReference type="ARBA" id="ARBA00022448"/>
    </source>
</evidence>
<keyword evidence="11" id="KW-1185">Reference proteome</keyword>
<feature type="transmembrane region" description="Helical" evidence="8">
    <location>
        <begin position="384"/>
        <end position="402"/>
    </location>
</feature>
<feature type="transmembrane region" description="Helical" evidence="8">
    <location>
        <begin position="209"/>
        <end position="229"/>
    </location>
</feature>
<proteinExistence type="inferred from homology"/>
<feature type="transmembrane region" description="Helical" evidence="8">
    <location>
        <begin position="279"/>
        <end position="298"/>
    </location>
</feature>
<evidence type="ECO:0000313" key="11">
    <source>
        <dbReference type="Proteomes" id="UP000094385"/>
    </source>
</evidence>
<keyword evidence="4 8" id="KW-0812">Transmembrane</keyword>
<dbReference type="PROSITE" id="PS50850">
    <property type="entry name" value="MFS"/>
    <property type="match status" value="1"/>
</dbReference>
<dbReference type="AlphaFoldDB" id="A0A1E3QEB1"/>
<feature type="region of interest" description="Disordered" evidence="7">
    <location>
        <begin position="1"/>
        <end position="41"/>
    </location>
</feature>
<dbReference type="SUPFAM" id="SSF103473">
    <property type="entry name" value="MFS general substrate transporter"/>
    <property type="match status" value="1"/>
</dbReference>
<dbReference type="InterPro" id="IPR020846">
    <property type="entry name" value="MFS_dom"/>
</dbReference>
<evidence type="ECO:0000313" key="10">
    <source>
        <dbReference type="EMBL" id="ODQ76039.1"/>
    </source>
</evidence>
<dbReference type="GO" id="GO:0022857">
    <property type="term" value="F:transmembrane transporter activity"/>
    <property type="evidence" value="ECO:0007669"/>
    <property type="project" value="InterPro"/>
</dbReference>
<evidence type="ECO:0000256" key="2">
    <source>
        <dbReference type="ARBA" id="ARBA00008335"/>
    </source>
</evidence>
<keyword evidence="6 8" id="KW-0472">Membrane</keyword>
<comment type="subcellular location">
    <subcellularLocation>
        <location evidence="1">Membrane</location>
        <topology evidence="1">Multi-pass membrane protein</topology>
    </subcellularLocation>
</comment>
<evidence type="ECO:0000256" key="1">
    <source>
        <dbReference type="ARBA" id="ARBA00004141"/>
    </source>
</evidence>
<feature type="transmembrane region" description="Helical" evidence="8">
    <location>
        <begin position="150"/>
        <end position="171"/>
    </location>
</feature>
<dbReference type="FunFam" id="1.20.1720.10:FF:000012">
    <property type="entry name" value="MFS toxin efflux pump (AflT)"/>
    <property type="match status" value="1"/>
</dbReference>
<dbReference type="EMBL" id="KV454290">
    <property type="protein sequence ID" value="ODQ76039.1"/>
    <property type="molecule type" value="Genomic_DNA"/>
</dbReference>
<evidence type="ECO:0000256" key="6">
    <source>
        <dbReference type="ARBA" id="ARBA00023136"/>
    </source>
</evidence>
<dbReference type="PANTHER" id="PTHR23501:SF177">
    <property type="entry name" value="MAJOR FACILITATOR SUPERFAMILY (MFS) PROFILE DOMAIN-CONTAINING PROTEIN-RELATED"/>
    <property type="match status" value="1"/>
</dbReference>
<evidence type="ECO:0000256" key="7">
    <source>
        <dbReference type="SAM" id="MobiDB-lite"/>
    </source>
</evidence>
<accession>A0A1E3QEB1</accession>
<feature type="transmembrane region" description="Helical" evidence="8">
    <location>
        <begin position="53"/>
        <end position="79"/>
    </location>
</feature>
<dbReference type="InterPro" id="IPR036259">
    <property type="entry name" value="MFS_trans_sf"/>
</dbReference>
<dbReference type="Proteomes" id="UP000094385">
    <property type="component" value="Unassembled WGS sequence"/>
</dbReference>
<comment type="similarity">
    <text evidence="2">Belongs to the major facilitator superfamily.</text>
</comment>
<dbReference type="PANTHER" id="PTHR23501">
    <property type="entry name" value="MAJOR FACILITATOR SUPERFAMILY"/>
    <property type="match status" value="1"/>
</dbReference>
<dbReference type="PRINTS" id="PR01035">
    <property type="entry name" value="TCRTETA"/>
</dbReference>
<feature type="transmembrane region" description="Helical" evidence="8">
    <location>
        <begin position="115"/>
        <end position="138"/>
    </location>
</feature>